<dbReference type="EMBL" id="MT631432">
    <property type="protein sequence ID" value="QNO50369.1"/>
    <property type="molecule type" value="Genomic_DNA"/>
</dbReference>
<dbReference type="NCBIfam" id="TIGR04256">
    <property type="entry name" value="GxxExxY"/>
    <property type="match status" value="1"/>
</dbReference>
<reference evidence="2" key="1">
    <citation type="submission" date="2020-06" db="EMBL/GenBank/DDBJ databases">
        <title>Unique genomic features of the anaerobic methanotrophic archaea.</title>
        <authorList>
            <person name="Chadwick G.L."/>
            <person name="Skennerton C.T."/>
            <person name="Laso-Perez R."/>
            <person name="Leu A.O."/>
            <person name="Speth D.R."/>
            <person name="Yu H."/>
            <person name="Morgan-Lang C."/>
            <person name="Hatzenpichler R."/>
            <person name="Goudeau D."/>
            <person name="Malmstrom R."/>
            <person name="Brazelton W.J."/>
            <person name="Woyke T."/>
            <person name="Hallam S.J."/>
            <person name="Tyson G.W."/>
            <person name="Wegener G."/>
            <person name="Boetius A."/>
            <person name="Orphan V."/>
        </authorList>
    </citation>
    <scope>NUCLEOTIDE SEQUENCE</scope>
</reference>
<dbReference type="EMBL" id="MT630848">
    <property type="protein sequence ID" value="QNO43637.1"/>
    <property type="molecule type" value="Genomic_DNA"/>
</dbReference>
<protein>
    <recommendedName>
        <fullName evidence="4">GxxExxY protein</fullName>
    </recommendedName>
</protein>
<name>A0A7G9YAT9_9EURY</name>
<organism evidence="2">
    <name type="scientific">Candidatus Methanogaster sp. ANME-2c ERB4</name>
    <dbReference type="NCBI Taxonomy" id="2759911"/>
    <lineage>
        <taxon>Archaea</taxon>
        <taxon>Methanobacteriati</taxon>
        <taxon>Methanobacteriota</taxon>
        <taxon>Stenosarchaea group</taxon>
        <taxon>Methanomicrobia</taxon>
        <taxon>Methanosarcinales</taxon>
        <taxon>ANME-2 cluster</taxon>
        <taxon>Candidatus Methanogasteraceae</taxon>
        <taxon>Candidatus Methanogaster</taxon>
    </lineage>
</organism>
<sequence length="127" mass="14038">MKNAELRLNMLSEKIIGSAFEVSNVLGSGFLEKVYENALKIELKTNGLDAQQQAPLEVHYKGELVGVYFADLLVEHAVIVELKAVNALEGVHMAQCLNYLKGTGLKLCLLINFGKPKVEIKRIVNNI</sequence>
<evidence type="ECO:0000313" key="3">
    <source>
        <dbReference type="EMBL" id="QNO50369.1"/>
    </source>
</evidence>
<proteinExistence type="predicted"/>
<gene>
    <name evidence="2" type="ORF">AGMAKMMB_00010</name>
    <name evidence="3" type="ORF">BOLHPIDD_00010</name>
    <name evidence="1" type="ORF">MOOKMAHM_00006</name>
</gene>
<evidence type="ECO:0008006" key="4">
    <source>
        <dbReference type="Google" id="ProtNLM"/>
    </source>
</evidence>
<dbReference type="Pfam" id="PF13366">
    <property type="entry name" value="PDDEXK_3"/>
    <property type="match status" value="1"/>
</dbReference>
<dbReference type="EMBL" id="MT631075">
    <property type="protein sequence ID" value="QNO45123.1"/>
    <property type="molecule type" value="Genomic_DNA"/>
</dbReference>
<evidence type="ECO:0000313" key="1">
    <source>
        <dbReference type="EMBL" id="QNO43637.1"/>
    </source>
</evidence>
<evidence type="ECO:0000313" key="2">
    <source>
        <dbReference type="EMBL" id="QNO45123.1"/>
    </source>
</evidence>
<dbReference type="InterPro" id="IPR026350">
    <property type="entry name" value="GxxExxY"/>
</dbReference>
<accession>A0A7G9YAT9</accession>
<dbReference type="AlphaFoldDB" id="A0A7G9YAT9"/>